<accession>A0A517YA17</accession>
<dbReference type="PANTHER" id="PTHR43547">
    <property type="entry name" value="TWO-COMPONENT HISTIDINE KINASE"/>
    <property type="match status" value="1"/>
</dbReference>
<evidence type="ECO:0000313" key="10">
    <source>
        <dbReference type="EMBL" id="QDU27058.1"/>
    </source>
</evidence>
<dbReference type="InterPro" id="IPR005467">
    <property type="entry name" value="His_kinase_dom"/>
</dbReference>
<dbReference type="Pfam" id="PF00072">
    <property type="entry name" value="Response_reg"/>
    <property type="match status" value="1"/>
</dbReference>
<evidence type="ECO:0000259" key="9">
    <source>
        <dbReference type="PROSITE" id="PS50112"/>
    </source>
</evidence>
<protein>
    <recommendedName>
        <fullName evidence="2">histidine kinase</fullName>
        <ecNumber evidence="2">2.7.13.3</ecNumber>
    </recommendedName>
</protein>
<dbReference type="EMBL" id="CP036274">
    <property type="protein sequence ID" value="QDU27058.1"/>
    <property type="molecule type" value="Genomic_DNA"/>
</dbReference>
<evidence type="ECO:0000256" key="3">
    <source>
        <dbReference type="ARBA" id="ARBA00022553"/>
    </source>
</evidence>
<dbReference type="SMART" id="SM00388">
    <property type="entry name" value="HisKA"/>
    <property type="match status" value="1"/>
</dbReference>
<reference evidence="10 11" key="1">
    <citation type="submission" date="2019-02" db="EMBL/GenBank/DDBJ databases">
        <title>Deep-cultivation of Planctomycetes and their phenomic and genomic characterization uncovers novel biology.</title>
        <authorList>
            <person name="Wiegand S."/>
            <person name="Jogler M."/>
            <person name="Boedeker C."/>
            <person name="Pinto D."/>
            <person name="Vollmers J."/>
            <person name="Rivas-Marin E."/>
            <person name="Kohn T."/>
            <person name="Peeters S.H."/>
            <person name="Heuer A."/>
            <person name="Rast P."/>
            <person name="Oberbeckmann S."/>
            <person name="Bunk B."/>
            <person name="Jeske O."/>
            <person name="Meyerdierks A."/>
            <person name="Storesund J.E."/>
            <person name="Kallscheuer N."/>
            <person name="Luecker S."/>
            <person name="Lage O.M."/>
            <person name="Pohl T."/>
            <person name="Merkel B.J."/>
            <person name="Hornburger P."/>
            <person name="Mueller R.-W."/>
            <person name="Bruemmer F."/>
            <person name="Labrenz M."/>
            <person name="Spormann A.M."/>
            <person name="Op den Camp H."/>
            <person name="Overmann J."/>
            <person name="Amann R."/>
            <person name="Jetten M.S.M."/>
            <person name="Mascher T."/>
            <person name="Medema M.H."/>
            <person name="Devos D.P."/>
            <person name="Kaster A.-K."/>
            <person name="Ovreas L."/>
            <person name="Rohde M."/>
            <person name="Galperin M.Y."/>
            <person name="Jogler C."/>
        </authorList>
    </citation>
    <scope>NUCLEOTIDE SEQUENCE [LARGE SCALE GENOMIC DNA]</scope>
    <source>
        <strain evidence="10 11">ETA_A8</strain>
    </source>
</reference>
<keyword evidence="4 10" id="KW-0808">Transferase</keyword>
<dbReference type="InterPro" id="IPR011006">
    <property type="entry name" value="CheY-like_superfamily"/>
</dbReference>
<name>A0A517YA17_9BACT</name>
<dbReference type="InterPro" id="IPR036890">
    <property type="entry name" value="HATPase_C_sf"/>
</dbReference>
<evidence type="ECO:0000256" key="6">
    <source>
        <dbReference type="PROSITE-ProRule" id="PRU00169"/>
    </source>
</evidence>
<dbReference type="PROSITE" id="PS50110">
    <property type="entry name" value="RESPONSE_REGULATORY"/>
    <property type="match status" value="1"/>
</dbReference>
<dbReference type="PROSITE" id="PS50112">
    <property type="entry name" value="PAS"/>
    <property type="match status" value="1"/>
</dbReference>
<dbReference type="Pfam" id="PF00512">
    <property type="entry name" value="HisKA"/>
    <property type="match status" value="1"/>
</dbReference>
<dbReference type="CDD" id="cd17580">
    <property type="entry name" value="REC_2_DhkD-like"/>
    <property type="match status" value="1"/>
</dbReference>
<dbReference type="Proteomes" id="UP000315017">
    <property type="component" value="Chromosome"/>
</dbReference>
<feature type="modified residue" description="4-aspartylphosphate" evidence="6">
    <location>
        <position position="422"/>
    </location>
</feature>
<dbReference type="OrthoDB" id="3272385at2"/>
<dbReference type="SUPFAM" id="SSF55785">
    <property type="entry name" value="PYP-like sensor domain (PAS domain)"/>
    <property type="match status" value="1"/>
</dbReference>
<dbReference type="InterPro" id="IPR036097">
    <property type="entry name" value="HisK_dim/P_sf"/>
</dbReference>
<proteinExistence type="predicted"/>
<dbReference type="InterPro" id="IPR003594">
    <property type="entry name" value="HATPase_dom"/>
</dbReference>
<dbReference type="GO" id="GO:0000155">
    <property type="term" value="F:phosphorelay sensor kinase activity"/>
    <property type="evidence" value="ECO:0007669"/>
    <property type="project" value="InterPro"/>
</dbReference>
<dbReference type="PRINTS" id="PR00344">
    <property type="entry name" value="BCTRLSENSOR"/>
</dbReference>
<gene>
    <name evidence="10" type="primary">luxQ_4</name>
    <name evidence="10" type="ORF">ETAA8_21420</name>
</gene>
<dbReference type="Gene3D" id="3.30.565.10">
    <property type="entry name" value="Histidine kinase-like ATPase, C-terminal domain"/>
    <property type="match status" value="1"/>
</dbReference>
<evidence type="ECO:0000256" key="2">
    <source>
        <dbReference type="ARBA" id="ARBA00012438"/>
    </source>
</evidence>
<organism evidence="10 11">
    <name type="scientific">Anatilimnocola aggregata</name>
    <dbReference type="NCBI Taxonomy" id="2528021"/>
    <lineage>
        <taxon>Bacteria</taxon>
        <taxon>Pseudomonadati</taxon>
        <taxon>Planctomycetota</taxon>
        <taxon>Planctomycetia</taxon>
        <taxon>Pirellulales</taxon>
        <taxon>Pirellulaceae</taxon>
        <taxon>Anatilimnocola</taxon>
    </lineage>
</organism>
<dbReference type="RefSeq" id="WP_145087932.1">
    <property type="nucleotide sequence ID" value="NZ_CP036274.1"/>
</dbReference>
<evidence type="ECO:0000256" key="5">
    <source>
        <dbReference type="ARBA" id="ARBA00022777"/>
    </source>
</evidence>
<evidence type="ECO:0000256" key="4">
    <source>
        <dbReference type="ARBA" id="ARBA00022679"/>
    </source>
</evidence>
<evidence type="ECO:0000259" key="8">
    <source>
        <dbReference type="PROSITE" id="PS50110"/>
    </source>
</evidence>
<dbReference type="InterPro" id="IPR000014">
    <property type="entry name" value="PAS"/>
</dbReference>
<dbReference type="SMART" id="SM00387">
    <property type="entry name" value="HATPase_c"/>
    <property type="match status" value="1"/>
</dbReference>
<dbReference type="CDD" id="cd00075">
    <property type="entry name" value="HATPase"/>
    <property type="match status" value="1"/>
</dbReference>
<comment type="catalytic activity">
    <reaction evidence="1">
        <text>ATP + protein L-histidine = ADP + protein N-phospho-L-histidine.</text>
        <dbReference type="EC" id="2.7.13.3"/>
    </reaction>
</comment>
<dbReference type="PROSITE" id="PS50109">
    <property type="entry name" value="HIS_KIN"/>
    <property type="match status" value="1"/>
</dbReference>
<dbReference type="SUPFAM" id="SSF55874">
    <property type="entry name" value="ATPase domain of HSP90 chaperone/DNA topoisomerase II/histidine kinase"/>
    <property type="match status" value="1"/>
</dbReference>
<evidence type="ECO:0000256" key="1">
    <source>
        <dbReference type="ARBA" id="ARBA00000085"/>
    </source>
</evidence>
<dbReference type="FunFam" id="3.30.565.10:FF:000006">
    <property type="entry name" value="Sensor histidine kinase WalK"/>
    <property type="match status" value="1"/>
</dbReference>
<dbReference type="InterPro" id="IPR035965">
    <property type="entry name" value="PAS-like_dom_sf"/>
</dbReference>
<evidence type="ECO:0000313" key="11">
    <source>
        <dbReference type="Proteomes" id="UP000315017"/>
    </source>
</evidence>
<dbReference type="CDD" id="cd00082">
    <property type="entry name" value="HisKA"/>
    <property type="match status" value="1"/>
</dbReference>
<feature type="domain" description="Response regulatory" evidence="8">
    <location>
        <begin position="373"/>
        <end position="489"/>
    </location>
</feature>
<dbReference type="KEGG" id="aagg:ETAA8_21420"/>
<dbReference type="InterPro" id="IPR004358">
    <property type="entry name" value="Sig_transdc_His_kin-like_C"/>
</dbReference>
<dbReference type="SMART" id="SM00448">
    <property type="entry name" value="REC"/>
    <property type="match status" value="1"/>
</dbReference>
<keyword evidence="11" id="KW-1185">Reference proteome</keyword>
<dbReference type="Gene3D" id="1.10.287.130">
    <property type="match status" value="1"/>
</dbReference>
<keyword evidence="5 10" id="KW-0418">Kinase</keyword>
<dbReference type="InterPro" id="IPR003661">
    <property type="entry name" value="HisK_dim/P_dom"/>
</dbReference>
<dbReference type="EC" id="2.7.13.3" evidence="2"/>
<sequence>MTDDRRKRSLRSEPHHPQVGRKRFEAIVADAEEGVVFLDPGAVIGYANAAAEFLLGRGPTELVGEKFDLPSVPSHQPIHVNVISRDDRLRLVELRIEPLTDGPEGTLLLRLKDVTAYHQSVSEARNETRQRDEFLAMLSHELRNPLAAIQSSAVLLAKDNLGPQSRREASAVLNRQFGHLTRILDDLLDVTRVLRGKLSIVSERVALHRVLTDAVEAVSSLITQRGHRFTADLPEQEMWVWGNPTRLEQIVVNLLVNAIKFTPHGGKITLCAAQQATEVEITVRDNGPGIPAELLPRIFDPFVQGAQTLARSDGGLGIGLMLVRTFVHLHGGSIDVCANDDGCGVTFSVRLPLIACESKLSEQAADQVTNSLRVLLVEDSDDARLMLRMLLEDDGHHVIEAADGLSGLNAVLERRPDVALIDIGLPAMDGYELARRVRREAEGTPPHMIALTGYGTPEDVQRALDAGFDDHLVKPVNLPELLRRLETCRLERAGSRTNGGV</sequence>
<keyword evidence="3 6" id="KW-0597">Phosphoprotein</keyword>
<feature type="domain" description="Histidine kinase" evidence="7">
    <location>
        <begin position="137"/>
        <end position="355"/>
    </location>
</feature>
<evidence type="ECO:0000259" key="7">
    <source>
        <dbReference type="PROSITE" id="PS50109"/>
    </source>
</evidence>
<dbReference type="SUPFAM" id="SSF52172">
    <property type="entry name" value="CheY-like"/>
    <property type="match status" value="1"/>
</dbReference>
<dbReference type="Pfam" id="PF02518">
    <property type="entry name" value="HATPase_c"/>
    <property type="match status" value="1"/>
</dbReference>
<dbReference type="AlphaFoldDB" id="A0A517YA17"/>
<dbReference type="Gene3D" id="3.40.50.2300">
    <property type="match status" value="1"/>
</dbReference>
<dbReference type="PANTHER" id="PTHR43547:SF2">
    <property type="entry name" value="HYBRID SIGNAL TRANSDUCTION HISTIDINE KINASE C"/>
    <property type="match status" value="1"/>
</dbReference>
<dbReference type="InterPro" id="IPR001789">
    <property type="entry name" value="Sig_transdc_resp-reg_receiver"/>
</dbReference>
<dbReference type="Gene3D" id="3.30.450.20">
    <property type="entry name" value="PAS domain"/>
    <property type="match status" value="1"/>
</dbReference>
<dbReference type="SUPFAM" id="SSF47384">
    <property type="entry name" value="Homodimeric domain of signal transducing histidine kinase"/>
    <property type="match status" value="1"/>
</dbReference>
<feature type="domain" description="PAS" evidence="9">
    <location>
        <begin position="20"/>
        <end position="65"/>
    </location>
</feature>